<reference evidence="1" key="1">
    <citation type="journal article" date="2015" name="Nature">
        <title>Complex archaea that bridge the gap between prokaryotes and eukaryotes.</title>
        <authorList>
            <person name="Spang A."/>
            <person name="Saw J.H."/>
            <person name="Jorgensen S.L."/>
            <person name="Zaremba-Niedzwiedzka K."/>
            <person name="Martijn J."/>
            <person name="Lind A.E."/>
            <person name="van Eijk R."/>
            <person name="Schleper C."/>
            <person name="Guy L."/>
            <person name="Ettema T.J."/>
        </authorList>
    </citation>
    <scope>NUCLEOTIDE SEQUENCE</scope>
</reference>
<name>A0A0F9E6R9_9ZZZZ</name>
<dbReference type="AlphaFoldDB" id="A0A0F9E6R9"/>
<protein>
    <submittedName>
        <fullName evidence="1">Uncharacterized protein</fullName>
    </submittedName>
</protein>
<accession>A0A0F9E6R9</accession>
<evidence type="ECO:0000313" key="1">
    <source>
        <dbReference type="EMBL" id="KKL25566.1"/>
    </source>
</evidence>
<proteinExistence type="predicted"/>
<organism evidence="1">
    <name type="scientific">marine sediment metagenome</name>
    <dbReference type="NCBI Taxonomy" id="412755"/>
    <lineage>
        <taxon>unclassified sequences</taxon>
        <taxon>metagenomes</taxon>
        <taxon>ecological metagenomes</taxon>
    </lineage>
</organism>
<comment type="caution">
    <text evidence="1">The sequence shown here is derived from an EMBL/GenBank/DDBJ whole genome shotgun (WGS) entry which is preliminary data.</text>
</comment>
<gene>
    <name evidence="1" type="ORF">LCGC14_2404020</name>
</gene>
<sequence length="136" mass="15922">MAAGAGKKESTQVTVSEKEYQLITQIRNLKEKGFTDEDILQLDRSKDITKENIQKARLDGIEINKMQIKIKEREIAYKKAQLEKKESLEKHDDFVDGKKPLFMLESDIEKIQFDLLQIEEINEATQEEYDKDNKED</sequence>
<dbReference type="EMBL" id="LAZR01036167">
    <property type="protein sequence ID" value="KKL25566.1"/>
    <property type="molecule type" value="Genomic_DNA"/>
</dbReference>